<evidence type="ECO:0000313" key="1">
    <source>
        <dbReference type="EMBL" id="JAI02409.1"/>
    </source>
</evidence>
<dbReference type="EMBL" id="GBXM01006169">
    <property type="protein sequence ID" value="JAI02409.1"/>
    <property type="molecule type" value="Transcribed_RNA"/>
</dbReference>
<dbReference type="AlphaFoldDB" id="A0A0E9XL36"/>
<reference evidence="1" key="2">
    <citation type="journal article" date="2015" name="Fish Shellfish Immunol.">
        <title>Early steps in the European eel (Anguilla anguilla)-Vibrio vulnificus interaction in the gills: Role of the RtxA13 toxin.</title>
        <authorList>
            <person name="Callol A."/>
            <person name="Pajuelo D."/>
            <person name="Ebbesson L."/>
            <person name="Teles M."/>
            <person name="MacKenzie S."/>
            <person name="Amaro C."/>
        </authorList>
    </citation>
    <scope>NUCLEOTIDE SEQUENCE</scope>
</reference>
<protein>
    <submittedName>
        <fullName evidence="1">Uncharacterized protein</fullName>
    </submittedName>
</protein>
<organism evidence="1">
    <name type="scientific">Anguilla anguilla</name>
    <name type="common">European freshwater eel</name>
    <name type="synonym">Muraena anguilla</name>
    <dbReference type="NCBI Taxonomy" id="7936"/>
    <lineage>
        <taxon>Eukaryota</taxon>
        <taxon>Metazoa</taxon>
        <taxon>Chordata</taxon>
        <taxon>Craniata</taxon>
        <taxon>Vertebrata</taxon>
        <taxon>Euteleostomi</taxon>
        <taxon>Actinopterygii</taxon>
        <taxon>Neopterygii</taxon>
        <taxon>Teleostei</taxon>
        <taxon>Anguilliformes</taxon>
        <taxon>Anguillidae</taxon>
        <taxon>Anguilla</taxon>
    </lineage>
</organism>
<name>A0A0E9XL36_ANGAN</name>
<sequence>MKFESLMSLKHVTSESDLELLEVPSCEDKLPWYWRNCCLQWLPYEVHLTEDLISSG</sequence>
<proteinExistence type="predicted"/>
<reference evidence="1" key="1">
    <citation type="submission" date="2014-11" db="EMBL/GenBank/DDBJ databases">
        <authorList>
            <person name="Amaro Gonzalez C."/>
        </authorList>
    </citation>
    <scope>NUCLEOTIDE SEQUENCE</scope>
</reference>
<accession>A0A0E9XL36</accession>